<feature type="transmembrane region" description="Helical" evidence="2">
    <location>
        <begin position="12"/>
        <end position="29"/>
    </location>
</feature>
<dbReference type="Pfam" id="PF19838">
    <property type="entry name" value="LptD_2"/>
    <property type="match status" value="1"/>
</dbReference>
<proteinExistence type="predicted"/>
<dbReference type="KEGG" id="arac:E0W69_014325"/>
<keyword evidence="2" id="KW-0812">Transmembrane</keyword>
<sequence>MNNRGKVRGKRFCIAVLCCITMIFISMDIKAKRHYPDFFGNNLTIFPDTPIQILPKIILPDTIPASYGKLLYSRSGKYLFSKHWGDTSDNVRMMSFYSSDTLPAPIAYSASDSAVIIVPTKQLWLYNKATVKYKPEDMTLEAPVITFDQATGNVKFYQNKDTVKHDITDTSYHPLDMPTITQGSSKTLADTGIVNIKTKKGLTKNTYYNEGELFVHADIVKKVSDDVAYAWKGRFTTCNLDTPHFDFRAKKLKLITNKIAVSGPAYPEFEGVPMPVFIPFGIYPLTQGRHSGMLPPQFANNGSYGLGLEGLGYYQVMNDNWDMTVRSNIYTYGGYMFSFNPRYFNRYHYSGNLLFTMQQTVILNSSTGTFTDDEFTKNKSFQLTWSHTMDSKAHPGITFSANVNAGSTSFNRYVSNNAVQNFQNQMSSSITWAKTWGDGKYNLSVAANHNQNNNTRIVNVNAPTVNFSMNTVYPFAKKEAVGTAKWYEKLGISYTGTAINQIAFYDSSISVKRLMDTAQWGVTHSIPITLSLPSLGPVMVSPSISYSQNWYGRKMDRQWNSITNKVDTLTSNLGFYRAQQMSFGVAFSSRIFGNYNFKNGNIQTLHHEIRPTISLNYQPDMNRSNYQWLRFNNRAKYNVALPNGLTRTVYGDSMRVSKFQGNVVGAFSEGSFGGMTFGFDNILEMKKRKKEGDTTENSDQNNKVKLIDGLSITSGYNFMADSLKWQPVNFSFRTTLFNKININGSAVLDQYARDSSGIKINKLLWSQGKVGNFTSGTLSFSSSFQSKKSDGKSDQQRLTEASDPNITYSEQQQQLDYIRSNPAEFVDFDIPWNVTTSFALNYYKTFTTNYRYVSTITSSLNLNGDFSITPKWKAGGNLMFDVKAQKVQMMTLFLTREMHCWQMAINITPIGLYKSFSIVLNPKSGILRDLKINRSRFFYNNGY</sequence>
<reference evidence="4 5" key="1">
    <citation type="submission" date="2019-09" db="EMBL/GenBank/DDBJ databases">
        <title>Complete genome sequence of Arachidicoccus sp. B3-10 isolated from apple orchard soil.</title>
        <authorList>
            <person name="Kim H.S."/>
            <person name="Han K.-I."/>
            <person name="Suh M.K."/>
            <person name="Lee K.C."/>
            <person name="Eom M.K."/>
            <person name="Kim J.-S."/>
            <person name="Kang S.W."/>
            <person name="Sin Y."/>
            <person name="Lee J.-S."/>
        </authorList>
    </citation>
    <scope>NUCLEOTIDE SEQUENCE [LARGE SCALE GENOMIC DNA]</scope>
    <source>
        <strain evidence="4 5">B3-10</strain>
    </source>
</reference>
<organism evidence="4 5">
    <name type="scientific">Rhizosphaericola mali</name>
    <dbReference type="NCBI Taxonomy" id="2545455"/>
    <lineage>
        <taxon>Bacteria</taxon>
        <taxon>Pseudomonadati</taxon>
        <taxon>Bacteroidota</taxon>
        <taxon>Chitinophagia</taxon>
        <taxon>Chitinophagales</taxon>
        <taxon>Chitinophagaceae</taxon>
        <taxon>Rhizosphaericola</taxon>
    </lineage>
</organism>
<dbReference type="InterPro" id="IPR050218">
    <property type="entry name" value="LptD"/>
</dbReference>
<keyword evidence="5" id="KW-1185">Reference proteome</keyword>
<evidence type="ECO:0000313" key="5">
    <source>
        <dbReference type="Proteomes" id="UP000292424"/>
    </source>
</evidence>
<dbReference type="OrthoDB" id="9802320at2"/>
<feature type="region of interest" description="Disordered" evidence="1">
    <location>
        <begin position="785"/>
        <end position="805"/>
    </location>
</feature>
<dbReference type="PANTHER" id="PTHR30189:SF1">
    <property type="entry name" value="LPS-ASSEMBLY PROTEIN LPTD"/>
    <property type="match status" value="1"/>
</dbReference>
<name>A0A5P2G1W2_9BACT</name>
<dbReference type="GO" id="GO:0009279">
    <property type="term" value="C:cell outer membrane"/>
    <property type="evidence" value="ECO:0007669"/>
    <property type="project" value="TreeGrafter"/>
</dbReference>
<keyword evidence="2" id="KW-1133">Transmembrane helix</keyword>
<gene>
    <name evidence="4" type="ORF">E0W69_014325</name>
</gene>
<evidence type="ECO:0000313" key="4">
    <source>
        <dbReference type="EMBL" id="QES89784.1"/>
    </source>
</evidence>
<accession>A0A5P2G1W2</accession>
<keyword evidence="2" id="KW-0472">Membrane</keyword>
<protein>
    <submittedName>
        <fullName evidence="4">LPS-assembly protein LptD</fullName>
    </submittedName>
</protein>
<dbReference type="AlphaFoldDB" id="A0A5P2G1W2"/>
<feature type="compositionally biased region" description="Basic and acidic residues" evidence="1">
    <location>
        <begin position="787"/>
        <end position="797"/>
    </location>
</feature>
<dbReference type="EMBL" id="CP044016">
    <property type="protein sequence ID" value="QES89784.1"/>
    <property type="molecule type" value="Genomic_DNA"/>
</dbReference>
<feature type="domain" description="LPS-assembly protein LptD central" evidence="3">
    <location>
        <begin position="261"/>
        <end position="751"/>
    </location>
</feature>
<dbReference type="InterPro" id="IPR045659">
    <property type="entry name" value="LptD_2"/>
</dbReference>
<evidence type="ECO:0000256" key="2">
    <source>
        <dbReference type="SAM" id="Phobius"/>
    </source>
</evidence>
<dbReference type="Proteomes" id="UP000292424">
    <property type="component" value="Chromosome"/>
</dbReference>
<evidence type="ECO:0000259" key="3">
    <source>
        <dbReference type="Pfam" id="PF19838"/>
    </source>
</evidence>
<dbReference type="PANTHER" id="PTHR30189">
    <property type="entry name" value="LPS-ASSEMBLY PROTEIN"/>
    <property type="match status" value="1"/>
</dbReference>
<dbReference type="GO" id="GO:1990351">
    <property type="term" value="C:transporter complex"/>
    <property type="evidence" value="ECO:0007669"/>
    <property type="project" value="TreeGrafter"/>
</dbReference>
<evidence type="ECO:0000256" key="1">
    <source>
        <dbReference type="SAM" id="MobiDB-lite"/>
    </source>
</evidence>